<evidence type="ECO:0000256" key="1">
    <source>
        <dbReference type="ARBA" id="ARBA00022737"/>
    </source>
</evidence>
<evidence type="ECO:0000313" key="4">
    <source>
        <dbReference type="EMBL" id="SDS39933.1"/>
    </source>
</evidence>
<proteinExistence type="predicted"/>
<dbReference type="EMBL" id="LT629765">
    <property type="protein sequence ID" value="SDS39933.1"/>
    <property type="molecule type" value="Genomic_DNA"/>
</dbReference>
<reference evidence="4 5" key="1">
    <citation type="submission" date="2016-10" db="EMBL/GenBank/DDBJ databases">
        <authorList>
            <person name="de Groot N.N."/>
        </authorList>
    </citation>
    <scope>NUCLEOTIDE SEQUENCE [LARGE SCALE GENOMIC DNA]</scope>
    <source>
        <strain evidence="4 5">DSM 45434</strain>
    </source>
</reference>
<protein>
    <submittedName>
        <fullName evidence="4">Ankyrin repeat</fullName>
    </submittedName>
</protein>
<organism evidence="4 5">
    <name type="scientific">Corynebacterium timonense</name>
    <dbReference type="NCBI Taxonomy" id="441500"/>
    <lineage>
        <taxon>Bacteria</taxon>
        <taxon>Bacillati</taxon>
        <taxon>Actinomycetota</taxon>
        <taxon>Actinomycetes</taxon>
        <taxon>Mycobacteriales</taxon>
        <taxon>Corynebacteriaceae</taxon>
        <taxon>Corynebacterium</taxon>
    </lineage>
</organism>
<keyword evidence="1" id="KW-0677">Repeat</keyword>
<evidence type="ECO:0000256" key="3">
    <source>
        <dbReference type="PROSITE-ProRule" id="PRU00023"/>
    </source>
</evidence>
<dbReference type="PROSITE" id="PS50297">
    <property type="entry name" value="ANK_REP_REGION"/>
    <property type="match status" value="2"/>
</dbReference>
<dbReference type="eggNOG" id="COG0666">
    <property type="taxonomic scope" value="Bacteria"/>
</dbReference>
<dbReference type="PANTHER" id="PTHR24189">
    <property type="entry name" value="MYOTROPHIN"/>
    <property type="match status" value="1"/>
</dbReference>
<dbReference type="SUPFAM" id="SSF48403">
    <property type="entry name" value="Ankyrin repeat"/>
    <property type="match status" value="1"/>
</dbReference>
<dbReference type="AlphaFoldDB" id="A0A1H1RWA5"/>
<dbReference type="InterPro" id="IPR036770">
    <property type="entry name" value="Ankyrin_rpt-contain_sf"/>
</dbReference>
<dbReference type="STRING" id="1203190.GCA_000312345_01597"/>
<accession>A0A1H1RWA5</accession>
<evidence type="ECO:0000313" key="5">
    <source>
        <dbReference type="Proteomes" id="UP000182237"/>
    </source>
</evidence>
<keyword evidence="2 3" id="KW-0040">ANK repeat</keyword>
<keyword evidence="5" id="KW-1185">Reference proteome</keyword>
<dbReference type="PROSITE" id="PS50088">
    <property type="entry name" value="ANK_REPEAT"/>
    <property type="match status" value="2"/>
</dbReference>
<dbReference type="RefSeq" id="WP_019194405.1">
    <property type="nucleotide sequence ID" value="NZ_LT629765.1"/>
</dbReference>
<dbReference type="InterPro" id="IPR050745">
    <property type="entry name" value="Multifunctional_regulatory"/>
</dbReference>
<dbReference type="InterPro" id="IPR002110">
    <property type="entry name" value="Ankyrin_rpt"/>
</dbReference>
<dbReference type="Gene3D" id="1.25.40.20">
    <property type="entry name" value="Ankyrin repeat-containing domain"/>
    <property type="match status" value="1"/>
</dbReference>
<dbReference type="Proteomes" id="UP000182237">
    <property type="component" value="Chromosome I"/>
</dbReference>
<evidence type="ECO:0000256" key="2">
    <source>
        <dbReference type="ARBA" id="ARBA00023043"/>
    </source>
</evidence>
<feature type="repeat" description="ANK" evidence="3">
    <location>
        <begin position="101"/>
        <end position="133"/>
    </location>
</feature>
<dbReference type="Pfam" id="PF12796">
    <property type="entry name" value="Ank_2"/>
    <property type="match status" value="1"/>
</dbReference>
<dbReference type="OrthoDB" id="9812708at2"/>
<sequence>MARTRKTLPKDFEEILASGDLDAMKTVYDTCALEATTGYNKHTALAVRECPPELARWLVEQGLDVDLPDRFGATPLATAASRGDVQRMRLLLELGANPDAGRKPPLVVAARDHRPDAVRLLLEHGADVHAVHGTFGYTAADMAVAEDNPSYLPRVVETVSVLLASGAHLTDEGRRFVTRLGKEHARMSRKRTADDRDATLDTAMAELYRLTGVPPVPRIEPHDGASRIDVPEMSVPAQFSWLWDYLVPGSGPAQTVQGEVVRIAGRIGNELLNNGGANWDDGFRAMCDTWLTTVGDEADAIAVLRRGEIDGEAIDSITAASVRYVINHPNPVVTSDLPYQR</sequence>
<gene>
    <name evidence="4" type="ORF">SAMN04488539_1598</name>
</gene>
<feature type="repeat" description="ANK" evidence="3">
    <location>
        <begin position="71"/>
        <end position="103"/>
    </location>
</feature>
<dbReference type="PRINTS" id="PR01415">
    <property type="entry name" value="ANKYRIN"/>
</dbReference>
<dbReference type="SMART" id="SM00248">
    <property type="entry name" value="ANK"/>
    <property type="match status" value="4"/>
</dbReference>
<dbReference type="PANTHER" id="PTHR24189:SF50">
    <property type="entry name" value="ANKYRIN REPEAT AND SOCS BOX PROTEIN 2"/>
    <property type="match status" value="1"/>
</dbReference>
<name>A0A1H1RWA5_9CORY</name>